<organism evidence="6 7">
    <name type="scientific">Goodfellowiella coeruleoviolacea</name>
    <dbReference type="NCBI Taxonomy" id="334858"/>
    <lineage>
        <taxon>Bacteria</taxon>
        <taxon>Bacillati</taxon>
        <taxon>Actinomycetota</taxon>
        <taxon>Actinomycetes</taxon>
        <taxon>Pseudonocardiales</taxon>
        <taxon>Pseudonocardiaceae</taxon>
        <taxon>Goodfellowiella</taxon>
    </lineage>
</organism>
<evidence type="ECO:0000256" key="1">
    <source>
        <dbReference type="ARBA" id="ARBA00023015"/>
    </source>
</evidence>
<accession>A0AAE3GGC8</accession>
<dbReference type="SUPFAM" id="SSF46689">
    <property type="entry name" value="Homeodomain-like"/>
    <property type="match status" value="1"/>
</dbReference>
<dbReference type="Gene3D" id="1.10.357.10">
    <property type="entry name" value="Tetracycline Repressor, domain 2"/>
    <property type="match status" value="1"/>
</dbReference>
<keyword evidence="1" id="KW-0805">Transcription regulation</keyword>
<dbReference type="AlphaFoldDB" id="A0AAE3GGC8"/>
<dbReference type="GO" id="GO:0000976">
    <property type="term" value="F:transcription cis-regulatory region binding"/>
    <property type="evidence" value="ECO:0007669"/>
    <property type="project" value="TreeGrafter"/>
</dbReference>
<name>A0AAE3GGC8_9PSEU</name>
<protein>
    <submittedName>
        <fullName evidence="6">Transcriptional regulator, TetR family</fullName>
    </submittedName>
</protein>
<dbReference type="InterPro" id="IPR001647">
    <property type="entry name" value="HTH_TetR"/>
</dbReference>
<evidence type="ECO:0000313" key="6">
    <source>
        <dbReference type="EMBL" id="MCP2167762.1"/>
    </source>
</evidence>
<dbReference type="GO" id="GO:0003700">
    <property type="term" value="F:DNA-binding transcription factor activity"/>
    <property type="evidence" value="ECO:0007669"/>
    <property type="project" value="TreeGrafter"/>
</dbReference>
<evidence type="ECO:0000256" key="3">
    <source>
        <dbReference type="ARBA" id="ARBA00023163"/>
    </source>
</evidence>
<evidence type="ECO:0000256" key="2">
    <source>
        <dbReference type="ARBA" id="ARBA00023125"/>
    </source>
</evidence>
<gene>
    <name evidence="6" type="ORF">LX83_004635</name>
</gene>
<dbReference type="Pfam" id="PF00440">
    <property type="entry name" value="TetR_N"/>
    <property type="match status" value="1"/>
</dbReference>
<reference evidence="6" key="1">
    <citation type="submission" date="2022-06" db="EMBL/GenBank/DDBJ databases">
        <title>Genomic Encyclopedia of Archaeal and Bacterial Type Strains, Phase II (KMG-II): from individual species to whole genera.</title>
        <authorList>
            <person name="Goeker M."/>
        </authorList>
    </citation>
    <scope>NUCLEOTIDE SEQUENCE</scope>
    <source>
        <strain evidence="6">DSM 43935</strain>
    </source>
</reference>
<feature type="DNA-binding region" description="H-T-H motif" evidence="4">
    <location>
        <begin position="40"/>
        <end position="59"/>
    </location>
</feature>
<evidence type="ECO:0000256" key="4">
    <source>
        <dbReference type="PROSITE-ProRule" id="PRU00335"/>
    </source>
</evidence>
<comment type="caution">
    <text evidence="6">The sequence shown here is derived from an EMBL/GenBank/DDBJ whole genome shotgun (WGS) entry which is preliminary data.</text>
</comment>
<dbReference type="PANTHER" id="PTHR30055:SF148">
    <property type="entry name" value="TETR-FAMILY TRANSCRIPTIONAL REGULATOR"/>
    <property type="match status" value="1"/>
</dbReference>
<dbReference type="SUPFAM" id="SSF48498">
    <property type="entry name" value="Tetracyclin repressor-like, C-terminal domain"/>
    <property type="match status" value="1"/>
</dbReference>
<dbReference type="Proteomes" id="UP001206128">
    <property type="component" value="Unassembled WGS sequence"/>
</dbReference>
<dbReference type="InterPro" id="IPR011075">
    <property type="entry name" value="TetR_C"/>
</dbReference>
<keyword evidence="2 4" id="KW-0238">DNA-binding</keyword>
<keyword evidence="3" id="KW-0804">Transcription</keyword>
<keyword evidence="7" id="KW-1185">Reference proteome</keyword>
<dbReference type="Pfam" id="PF16859">
    <property type="entry name" value="TetR_C_11"/>
    <property type="match status" value="1"/>
</dbReference>
<sequence>MVVTEASEPVRRRRHGKQLEAALLAAGWDELVEVGYARLTMESIAVRARTSESVLYRRWANKDQFVLAAIEHYRNTHPVAVPDTGALRSDLLAQLTAMSEALAGFFAIAAAAAFSGLLADTGLTPAQVRDRAIDAQQLPHVRVIYERAHDRGEIDLDRIPAAVLTMPFDLVRHDMLMDLKPLEPARIQSIVDELFLPLVRNHLRSKR</sequence>
<dbReference type="InterPro" id="IPR050109">
    <property type="entry name" value="HTH-type_TetR-like_transc_reg"/>
</dbReference>
<feature type="domain" description="HTH tetR-type" evidence="5">
    <location>
        <begin position="17"/>
        <end position="77"/>
    </location>
</feature>
<dbReference type="InterPro" id="IPR036271">
    <property type="entry name" value="Tet_transcr_reg_TetR-rel_C_sf"/>
</dbReference>
<dbReference type="EMBL" id="JAMTCK010000011">
    <property type="protein sequence ID" value="MCP2167762.1"/>
    <property type="molecule type" value="Genomic_DNA"/>
</dbReference>
<evidence type="ECO:0000313" key="7">
    <source>
        <dbReference type="Proteomes" id="UP001206128"/>
    </source>
</evidence>
<dbReference type="PROSITE" id="PS50977">
    <property type="entry name" value="HTH_TETR_2"/>
    <property type="match status" value="1"/>
</dbReference>
<dbReference type="InterPro" id="IPR009057">
    <property type="entry name" value="Homeodomain-like_sf"/>
</dbReference>
<evidence type="ECO:0000259" key="5">
    <source>
        <dbReference type="PROSITE" id="PS50977"/>
    </source>
</evidence>
<dbReference type="Gene3D" id="1.10.10.60">
    <property type="entry name" value="Homeodomain-like"/>
    <property type="match status" value="1"/>
</dbReference>
<proteinExistence type="predicted"/>
<dbReference type="PANTHER" id="PTHR30055">
    <property type="entry name" value="HTH-TYPE TRANSCRIPTIONAL REGULATOR RUTR"/>
    <property type="match status" value="1"/>
</dbReference>